<evidence type="ECO:0000256" key="3">
    <source>
        <dbReference type="ARBA" id="ARBA00022679"/>
    </source>
</evidence>
<evidence type="ECO:0000313" key="10">
    <source>
        <dbReference type="WBParaSite" id="nRc.2.0.1.t14961-RA"/>
    </source>
</evidence>
<evidence type="ECO:0000256" key="1">
    <source>
        <dbReference type="ARBA" id="ARBA00009481"/>
    </source>
</evidence>
<dbReference type="Proteomes" id="UP000887565">
    <property type="component" value="Unplaced"/>
</dbReference>
<dbReference type="CDD" id="cd01635">
    <property type="entry name" value="Glycosyltransferase_GTB-type"/>
    <property type="match status" value="1"/>
</dbReference>
<keyword evidence="2" id="KW-0328">Glycosyltransferase</keyword>
<evidence type="ECO:0000259" key="7">
    <source>
        <dbReference type="Pfam" id="PF00534"/>
    </source>
</evidence>
<dbReference type="GO" id="GO:0016438">
    <property type="term" value="F:tRNA-queuosine(34) beta-mannosyltransferase activity"/>
    <property type="evidence" value="ECO:0007669"/>
    <property type="project" value="UniProtKB-EC"/>
</dbReference>
<dbReference type="EC" id="2.4.1.110" evidence="4"/>
<dbReference type="Pfam" id="PF12038">
    <property type="entry name" value="QTMAN_N"/>
    <property type="match status" value="1"/>
</dbReference>
<comment type="similarity">
    <text evidence="1">Belongs to the glycosyltransferase group 1 family. Glycosyltransferase 4 subfamily.</text>
</comment>
<evidence type="ECO:0000256" key="5">
    <source>
        <dbReference type="ARBA" id="ARBA00044539"/>
    </source>
</evidence>
<dbReference type="Pfam" id="PF00534">
    <property type="entry name" value="Glycos_transf_1"/>
    <property type="match status" value="1"/>
</dbReference>
<accession>A0A915ILW8</accession>
<protein>
    <recommendedName>
        <fullName evidence="5">tRNA-queuosine alpha-mannosyltransferase</fullName>
        <ecNumber evidence="4">2.4.1.110</ecNumber>
    </recommendedName>
</protein>
<dbReference type="Gene3D" id="3.40.50.2000">
    <property type="entry name" value="Glycogen Phosphorylase B"/>
    <property type="match status" value="1"/>
</dbReference>
<evidence type="ECO:0000259" key="8">
    <source>
        <dbReference type="Pfam" id="PF12038"/>
    </source>
</evidence>
<proteinExistence type="inferred from homology"/>
<evidence type="ECO:0000256" key="4">
    <source>
        <dbReference type="ARBA" id="ARBA00044517"/>
    </source>
</evidence>
<feature type="domain" description="Glycosyl transferase family 1" evidence="7">
    <location>
        <begin position="192"/>
        <end position="309"/>
    </location>
</feature>
<dbReference type="WBParaSite" id="nRc.2.0.1.t14961-RA">
    <property type="protein sequence ID" value="nRc.2.0.1.t14961-RA"/>
    <property type="gene ID" value="nRc.2.0.1.g14961"/>
</dbReference>
<evidence type="ECO:0000313" key="9">
    <source>
        <dbReference type="Proteomes" id="UP000887565"/>
    </source>
</evidence>
<dbReference type="InterPro" id="IPR051862">
    <property type="entry name" value="GT-like_domain_containing_1"/>
</dbReference>
<dbReference type="SUPFAM" id="SSF53756">
    <property type="entry name" value="UDP-Glycosyltransferase/glycogen phosphorylase"/>
    <property type="match status" value="1"/>
</dbReference>
<dbReference type="InterPro" id="IPR022701">
    <property type="entry name" value="QTMAN_N"/>
</dbReference>
<comment type="catalytic activity">
    <reaction evidence="6">
        <text>queuosine(34) in tRNA(Asp) + GDP-alpha-D-mannose = O-4''-alpha-D-mannosylqueuosine(34) in tRNA(Asp) + GDP + H(+)</text>
        <dbReference type="Rhea" id="RHEA:12885"/>
        <dbReference type="Rhea" id="RHEA-COMP:18572"/>
        <dbReference type="Rhea" id="RHEA-COMP:18581"/>
        <dbReference type="ChEBI" id="CHEBI:15378"/>
        <dbReference type="ChEBI" id="CHEBI:57527"/>
        <dbReference type="ChEBI" id="CHEBI:58189"/>
        <dbReference type="ChEBI" id="CHEBI:194431"/>
        <dbReference type="ChEBI" id="CHEBI:194442"/>
        <dbReference type="EC" id="2.4.1.110"/>
    </reaction>
    <physiologicalReaction direction="left-to-right" evidence="6">
        <dbReference type="Rhea" id="RHEA:12886"/>
    </physiologicalReaction>
</comment>
<organism evidence="9 10">
    <name type="scientific">Romanomermis culicivorax</name>
    <name type="common">Nematode worm</name>
    <dbReference type="NCBI Taxonomy" id="13658"/>
    <lineage>
        <taxon>Eukaryota</taxon>
        <taxon>Metazoa</taxon>
        <taxon>Ecdysozoa</taxon>
        <taxon>Nematoda</taxon>
        <taxon>Enoplea</taxon>
        <taxon>Dorylaimia</taxon>
        <taxon>Mermithida</taxon>
        <taxon>Mermithoidea</taxon>
        <taxon>Mermithidae</taxon>
        <taxon>Romanomermis</taxon>
    </lineage>
</organism>
<dbReference type="PANTHER" id="PTHR13615:SF3">
    <property type="entry name" value="GLYCOSYLTRANSFERASE-LIKE DOMAIN-CONTAINING PROTEIN 1"/>
    <property type="match status" value="1"/>
</dbReference>
<evidence type="ECO:0000256" key="2">
    <source>
        <dbReference type="ARBA" id="ARBA00022676"/>
    </source>
</evidence>
<reference evidence="10" key="1">
    <citation type="submission" date="2022-11" db="UniProtKB">
        <authorList>
            <consortium name="WormBaseParasite"/>
        </authorList>
    </citation>
    <scope>IDENTIFICATION</scope>
</reference>
<name>A0A915ILW8_ROMCU</name>
<dbReference type="OMA" id="CYPIAPN"/>
<keyword evidence="3" id="KW-0808">Transferase</keyword>
<evidence type="ECO:0000256" key="6">
    <source>
        <dbReference type="ARBA" id="ARBA00048439"/>
    </source>
</evidence>
<dbReference type="PANTHER" id="PTHR13615">
    <property type="entry name" value="GLYCOSYLTRANSFERASE-LIKE 1"/>
    <property type="match status" value="1"/>
</dbReference>
<keyword evidence="9" id="KW-1185">Reference proteome</keyword>
<dbReference type="AlphaFoldDB" id="A0A915ILW8"/>
<feature type="domain" description="tRNA-queuosine alpha-mannosyltransferase N-terminal" evidence="8">
    <location>
        <begin position="4"/>
        <end position="179"/>
    </location>
</feature>
<sequence length="357" mass="42295">MPEVLVIEPFYGGSHKQLIDLINQEFGEHCTIFTLSDKKWHWRARTSAFHFSVVIPRDKNYDNFVFHFSKLFCTSTLNLTELLGLRPDLARIPSKIIYFHENQLVYPVNREKSRYDFQYGYMQILSCLCADLILYNSVFNMRSFLDKIDSFLNIIPIDSRPKGIAKTLESKGQVLYYPMVYPAVNNATMKKEDILRIVWPHRWEHDKRPELFFDQLFKLKAENFDFEVVVLGESYEEKPDVFQRAQKELNDRIVHWGFANRKSDYYDLLKACHVAVSTAKHEFFGVSMLEAAHLDCFPLCPNNLAYPEIYPKQCLYNSEAQLYKLLRNFCKNPKLATEKRRKVDIKFEKYDWKLLKT</sequence>
<dbReference type="InterPro" id="IPR001296">
    <property type="entry name" value="Glyco_trans_1"/>
</dbReference>